<feature type="compositionally biased region" description="Basic residues" evidence="3">
    <location>
        <begin position="1172"/>
        <end position="1186"/>
    </location>
</feature>
<feature type="region of interest" description="Disordered" evidence="3">
    <location>
        <begin position="924"/>
        <end position="978"/>
    </location>
</feature>
<feature type="compositionally biased region" description="Basic residues" evidence="3">
    <location>
        <begin position="130"/>
        <end position="141"/>
    </location>
</feature>
<feature type="compositionally biased region" description="Basic and acidic residues" evidence="3">
    <location>
        <begin position="207"/>
        <end position="232"/>
    </location>
</feature>
<feature type="non-terminal residue" evidence="6">
    <location>
        <position position="1"/>
    </location>
</feature>
<feature type="region of interest" description="Disordered" evidence="3">
    <location>
        <begin position="207"/>
        <end position="307"/>
    </location>
</feature>
<dbReference type="GO" id="GO:0016301">
    <property type="term" value="F:kinase activity"/>
    <property type="evidence" value="ECO:0007669"/>
    <property type="project" value="UniProtKB-KW"/>
</dbReference>
<evidence type="ECO:0000256" key="2">
    <source>
        <dbReference type="ARBA" id="ARBA00022490"/>
    </source>
</evidence>
<dbReference type="EMBL" id="BLXT01002468">
    <property type="protein sequence ID" value="GFN94786.1"/>
    <property type="molecule type" value="Genomic_DNA"/>
</dbReference>
<feature type="region of interest" description="Disordered" evidence="3">
    <location>
        <begin position="706"/>
        <end position="750"/>
    </location>
</feature>
<dbReference type="InterPro" id="IPR001611">
    <property type="entry name" value="Leu-rich_rpt"/>
</dbReference>
<feature type="region of interest" description="Disordered" evidence="3">
    <location>
        <begin position="1149"/>
        <end position="1204"/>
    </location>
</feature>
<evidence type="ECO:0000313" key="7">
    <source>
        <dbReference type="Proteomes" id="UP000735302"/>
    </source>
</evidence>
<evidence type="ECO:0000259" key="5">
    <source>
        <dbReference type="Pfam" id="PF25624"/>
    </source>
</evidence>
<evidence type="ECO:0000259" key="4">
    <source>
        <dbReference type="Pfam" id="PF23142"/>
    </source>
</evidence>
<dbReference type="Proteomes" id="UP000735302">
    <property type="component" value="Unassembled WGS sequence"/>
</dbReference>
<feature type="region of interest" description="Disordered" evidence="3">
    <location>
        <begin position="1245"/>
        <end position="1265"/>
    </location>
</feature>
<feature type="compositionally biased region" description="Low complexity" evidence="3">
    <location>
        <begin position="708"/>
        <end position="720"/>
    </location>
</feature>
<feature type="compositionally biased region" description="Basic residues" evidence="3">
    <location>
        <begin position="233"/>
        <end position="243"/>
    </location>
</feature>
<feature type="compositionally biased region" description="Polar residues" evidence="3">
    <location>
        <begin position="1033"/>
        <end position="1050"/>
    </location>
</feature>
<comment type="caution">
    <text evidence="6">The sequence shown here is derived from an EMBL/GenBank/DDBJ whole genome shotgun (WGS) entry which is preliminary data.</text>
</comment>
<feature type="compositionally biased region" description="Acidic residues" evidence="3">
    <location>
        <begin position="1254"/>
        <end position="1265"/>
    </location>
</feature>
<comment type="subcellular location">
    <subcellularLocation>
        <location evidence="1">Cytoplasm</location>
    </subcellularLocation>
</comment>
<feature type="domain" description="PLEKHM2 PH" evidence="4">
    <location>
        <begin position="1279"/>
        <end position="1406"/>
    </location>
</feature>
<name>A0AAV3ZHI8_9GAST</name>
<feature type="domain" description="STK11-interacting protein C-terminal PH" evidence="5">
    <location>
        <begin position="1442"/>
        <end position="1567"/>
    </location>
</feature>
<reference evidence="6 7" key="1">
    <citation type="journal article" date="2021" name="Elife">
        <title>Chloroplast acquisition without the gene transfer in kleptoplastic sea slugs, Plakobranchus ocellatus.</title>
        <authorList>
            <person name="Maeda T."/>
            <person name="Takahashi S."/>
            <person name="Yoshida T."/>
            <person name="Shimamura S."/>
            <person name="Takaki Y."/>
            <person name="Nagai Y."/>
            <person name="Toyoda A."/>
            <person name="Suzuki Y."/>
            <person name="Arimoto A."/>
            <person name="Ishii H."/>
            <person name="Satoh N."/>
            <person name="Nishiyama T."/>
            <person name="Hasebe M."/>
            <person name="Maruyama T."/>
            <person name="Minagawa J."/>
            <person name="Obokata J."/>
            <person name="Shigenobu S."/>
        </authorList>
    </citation>
    <scope>NUCLEOTIDE SEQUENCE [LARGE SCALE GENOMIC DNA]</scope>
</reference>
<feature type="compositionally biased region" description="Polar residues" evidence="3">
    <location>
        <begin position="464"/>
        <end position="479"/>
    </location>
</feature>
<dbReference type="Gene3D" id="3.80.10.10">
    <property type="entry name" value="Ribonuclease Inhibitor"/>
    <property type="match status" value="1"/>
</dbReference>
<dbReference type="InterPro" id="IPR057288">
    <property type="entry name" value="PH_PLEKHM2"/>
</dbReference>
<evidence type="ECO:0000256" key="3">
    <source>
        <dbReference type="SAM" id="MobiDB-lite"/>
    </source>
</evidence>
<sequence>VEDLTVLEELDLGENCISDHSCLEPLVYLTRLRQLQLDANPLFYHRKHRALTASCLSRQTLGEEFELDKKKLTISEINYFGPRSLNYMKKPVLSSHVKVSGRRSSTPERGPSPSSGIGTEVESNDIVVRNTRKGKRKRLKPRNTEILETSGDIASSRDASPGTTPRQWELMRIKRKEALKTKEQVEELRRHYGPNWLQAIEDRNIFNKEKPASTDGPCKSDSDSSARGESKASGKRQRGKSSKGVKSALLSSEPSSKSDTGDEAGIKSADQGEVVTLSDEATAPAFSTTTDPESEGITGLSDSDAFTSSGRTEAIVNPIMAALARLADGHSEGDSDTLMDPNKNSRTGSMYRSSNSANVSSGEERSKSSTGTFQGLSLQDAFSKRDSKVVDLESVDSSLSLKKDSVAKTGTNADFTNSLVINTSVPSKQTGNSMSDAPMVSKLVKQMEMLSPVKSDEERDDSTLKTNYDASPNVDRSTSLDSSADIHLDEAEIAEPVFATLPLQNKMILLSWSLSYLIEKDITGKFIEKLELKSLLSMENRIVGAERQEVNKSDVPFPPGISGDEQLDKVQTNEGEKSGYPLKPKQSNAEENVELTLRFDYVNRERQKRIYELDATDSQAVTSYLQPFLDIRMEEAKAKLAAVMQCLKCNRTFLKSEVLKKKKDLPSSGNLQDLKLLQEIMDKTTFICPKCGSSIVIDYNPAASAVPSTSSQQGKSASSTPVGSYKSGDGWPEKAKLKQQPAKLRRMKSADKFESLAGGRLSQMLVRKDSTDSLSTSPSRRSSIRSNGSLVKDARADSTASTRERSNAFSANKISRTLVKRQRSVSEQGQLEPVEDYFAEETMTHIVSSSQLAAMTTSLRGDSSTTGSTAAVRRLSLPQPTQDKEKVVFESQARSIDKLNRNFNEMVDSGFASEANSQYLDQVDSFGGRGVDKPSRDSELTQTSGSSVDRGAQSEADTKRGVERKLSTASQHKHQHLSTMEELVNSLVREGQNISGQESGENMSLGQKSMSVSAFRDLVSSSPSQNRRERSMSRSSLTNTIPGVQRSDSASSIAVLSRGNSVGEDACSEAVRFTLGGNLNPVEIQSTDQRSQSREGENEAVSRVVSPLNSDICSSMVSSIYENSVKPVVEDGICGLKPVSSGIAIANSLGDNARSSSSSSEDLTSIYDMPRKPKNMPSKKHSKAGKSKPIQTTAATGDSETEAPNAAGLLQDKEKLTGSGDFENDVSVPGDDALQHLFQKEPSIVQLSDHPDDVGVEEDSGSDSDVEALNDLDVTPQYAFHHLNHRLTLFLMMTLFEAHEEFVCKIQGEISQYIINESYEGIFIMSSARFYILKIVSEDHTQDPDKWVNCIEIQPIPELRHIDVGLGGQSLRVEFVTDCSSYTIVTRNRDRTSQFVDVLHTNLAKYAVSHGIASHVVVNEDVDQATLDNLDKDVLSKVIPDQKLLLYCMGFIQRGNQDRFPVSFVISTSDICLVRTCHQWPQPRLQAPITLETVGRQFVVLERQLVNNVASVNVDESSMRKISVELFNEKEGRSMHWNITVASRQTTVDFVHALSIPWEREFGVDMDIGYTQLDF</sequence>
<keyword evidence="7" id="KW-1185">Reference proteome</keyword>
<dbReference type="InterPro" id="IPR032675">
    <property type="entry name" value="LRR_dom_sf"/>
</dbReference>
<feature type="compositionally biased region" description="Basic and acidic residues" evidence="3">
    <location>
        <begin position="956"/>
        <end position="966"/>
    </location>
</feature>
<feature type="compositionally biased region" description="Polar residues" evidence="3">
    <location>
        <begin position="157"/>
        <end position="166"/>
    </location>
</feature>
<keyword evidence="2" id="KW-0963">Cytoplasm</keyword>
<feature type="compositionally biased region" description="Low complexity" evidence="3">
    <location>
        <begin position="246"/>
        <end position="258"/>
    </location>
</feature>
<feature type="region of interest" description="Disordered" evidence="3">
    <location>
        <begin position="1016"/>
        <end position="1050"/>
    </location>
</feature>
<gene>
    <name evidence="6" type="ORF">PoB_002129200</name>
</gene>
<feature type="compositionally biased region" description="Basic and acidic residues" evidence="3">
    <location>
        <begin position="792"/>
        <end position="806"/>
    </location>
</feature>
<evidence type="ECO:0000256" key="1">
    <source>
        <dbReference type="ARBA" id="ARBA00004496"/>
    </source>
</evidence>
<proteinExistence type="predicted"/>
<organism evidence="6 7">
    <name type="scientific">Plakobranchus ocellatus</name>
    <dbReference type="NCBI Taxonomy" id="259542"/>
    <lineage>
        <taxon>Eukaryota</taxon>
        <taxon>Metazoa</taxon>
        <taxon>Spiralia</taxon>
        <taxon>Lophotrochozoa</taxon>
        <taxon>Mollusca</taxon>
        <taxon>Gastropoda</taxon>
        <taxon>Heterobranchia</taxon>
        <taxon>Euthyneura</taxon>
        <taxon>Panpulmonata</taxon>
        <taxon>Sacoglossa</taxon>
        <taxon>Placobranchoidea</taxon>
        <taxon>Plakobranchidae</taxon>
        <taxon>Plakobranchus</taxon>
    </lineage>
</organism>
<feature type="compositionally biased region" description="Basic and acidic residues" evidence="3">
    <location>
        <begin position="930"/>
        <end position="939"/>
    </location>
</feature>
<dbReference type="SUPFAM" id="SSF52058">
    <property type="entry name" value="L domain-like"/>
    <property type="match status" value="1"/>
</dbReference>
<feature type="region of interest" description="Disordered" evidence="3">
    <location>
        <begin position="764"/>
        <end position="808"/>
    </location>
</feature>
<dbReference type="InterPro" id="IPR057676">
    <property type="entry name" value="PH_S11IP_C"/>
</dbReference>
<feature type="compositionally biased region" description="Low complexity" evidence="3">
    <location>
        <begin position="772"/>
        <end position="789"/>
    </location>
</feature>
<dbReference type="GO" id="GO:0005737">
    <property type="term" value="C:cytoplasm"/>
    <property type="evidence" value="ECO:0007669"/>
    <property type="project" value="UniProtKB-SubCell"/>
</dbReference>
<dbReference type="Pfam" id="PF23142">
    <property type="entry name" value="PH_PLEKHM2"/>
    <property type="match status" value="1"/>
</dbReference>
<feature type="compositionally biased region" description="Polar residues" evidence="3">
    <location>
        <begin position="1189"/>
        <end position="1198"/>
    </location>
</feature>
<feature type="compositionally biased region" description="Polar residues" evidence="3">
    <location>
        <begin position="342"/>
        <end position="361"/>
    </location>
</feature>
<accession>A0AAV3ZHI8</accession>
<feature type="region of interest" description="Disordered" evidence="3">
    <location>
        <begin position="451"/>
        <end position="479"/>
    </location>
</feature>
<dbReference type="Pfam" id="PF25624">
    <property type="entry name" value="PH_S11IP_C"/>
    <property type="match status" value="1"/>
</dbReference>
<protein>
    <submittedName>
        <fullName evidence="6">Serine/threonine-protein kinase 11-interacting protein</fullName>
    </submittedName>
</protein>
<keyword evidence="6" id="KW-0418">Kinase</keyword>
<feature type="compositionally biased region" description="Basic and acidic residues" evidence="3">
    <location>
        <begin position="454"/>
        <end position="463"/>
    </location>
</feature>
<keyword evidence="6" id="KW-0808">Transferase</keyword>
<feature type="region of interest" description="Disordered" evidence="3">
    <location>
        <begin position="328"/>
        <end position="373"/>
    </location>
</feature>
<feature type="region of interest" description="Disordered" evidence="3">
    <location>
        <begin position="96"/>
        <end position="168"/>
    </location>
</feature>
<dbReference type="PROSITE" id="PS51450">
    <property type="entry name" value="LRR"/>
    <property type="match status" value="1"/>
</dbReference>
<evidence type="ECO:0000313" key="6">
    <source>
        <dbReference type="EMBL" id="GFN94786.1"/>
    </source>
</evidence>